<dbReference type="Proteomes" id="UP000187209">
    <property type="component" value="Unassembled WGS sequence"/>
</dbReference>
<sequence length="295" mass="34081">MSFYENLYRKELIPGVKKPGTAEKEFYFEYIRDFARLDKRVQEMLIDRAYEIYSTSFKGLDKNSFADSEFYDPIAVCIKLLLLKTRNDNIIQGFATVALYEFYALPNNFSLSNKYLISNGIVCLSTSYKGKGALKDINITCAHLLVDEYNQGNFIHIDVSSNPITYYAMCKIGKFIVPMYQRVYSEDIEKFMIRFIRKLGYERVEGKNNLVVRDTYGALGIDKRLFLDNLDKLPEEMKYFIGLTGLEDNVGLCFLSAYRAIQGNSLGIPQTDYKSFPDLDAVAYQWVLDSNRPRL</sequence>
<dbReference type="EMBL" id="MPUH01000449">
    <property type="protein sequence ID" value="OMJ79900.1"/>
    <property type="molecule type" value="Genomic_DNA"/>
</dbReference>
<name>A0A1R2BT16_9CILI</name>
<evidence type="ECO:0000313" key="2">
    <source>
        <dbReference type="Proteomes" id="UP000187209"/>
    </source>
</evidence>
<comment type="caution">
    <text evidence="1">The sequence shown here is derived from an EMBL/GenBank/DDBJ whole genome shotgun (WGS) entry which is preliminary data.</text>
</comment>
<accession>A0A1R2BT16</accession>
<proteinExistence type="predicted"/>
<gene>
    <name evidence="1" type="ORF">SteCoe_19987</name>
</gene>
<organism evidence="1 2">
    <name type="scientific">Stentor coeruleus</name>
    <dbReference type="NCBI Taxonomy" id="5963"/>
    <lineage>
        <taxon>Eukaryota</taxon>
        <taxon>Sar</taxon>
        <taxon>Alveolata</taxon>
        <taxon>Ciliophora</taxon>
        <taxon>Postciliodesmatophora</taxon>
        <taxon>Heterotrichea</taxon>
        <taxon>Heterotrichida</taxon>
        <taxon>Stentoridae</taxon>
        <taxon>Stentor</taxon>
    </lineage>
</organism>
<reference evidence="1 2" key="1">
    <citation type="submission" date="2016-11" db="EMBL/GenBank/DDBJ databases">
        <title>The macronuclear genome of Stentor coeruleus: a giant cell with tiny introns.</title>
        <authorList>
            <person name="Slabodnick M."/>
            <person name="Ruby J.G."/>
            <person name="Reiff S.B."/>
            <person name="Swart E.C."/>
            <person name="Gosai S."/>
            <person name="Prabakaran S."/>
            <person name="Witkowska E."/>
            <person name="Larue G.E."/>
            <person name="Fisher S."/>
            <person name="Freeman R.M."/>
            <person name="Gunawardena J."/>
            <person name="Chu W."/>
            <person name="Stover N.A."/>
            <person name="Gregory B.D."/>
            <person name="Nowacki M."/>
            <person name="Derisi J."/>
            <person name="Roy S.W."/>
            <person name="Marshall W.F."/>
            <person name="Sood P."/>
        </authorList>
    </citation>
    <scope>NUCLEOTIDE SEQUENCE [LARGE SCALE GENOMIC DNA]</scope>
    <source>
        <strain evidence="1">WM001</strain>
    </source>
</reference>
<keyword evidence="2" id="KW-1185">Reference proteome</keyword>
<evidence type="ECO:0000313" key="1">
    <source>
        <dbReference type="EMBL" id="OMJ79900.1"/>
    </source>
</evidence>
<dbReference type="AlphaFoldDB" id="A0A1R2BT16"/>
<protein>
    <submittedName>
        <fullName evidence="1">Uncharacterized protein</fullName>
    </submittedName>
</protein>